<dbReference type="Proteomes" id="UP000028501">
    <property type="component" value="Chromosome"/>
</dbReference>
<sequence>MEIIEILKSLEPKKALTFGIGGGGDIVSTIPVANFLGHFGFETLHGSVVWDRIVVDPKPGPRPLEELVGIERINETVGIANESTKTADGVIPNIAKAAKHFGKVVALDLTKNVGKLAEGIRDFAEKEGISLIVGVDAGGDAISVGFESGVRSPLADAICVAALKKVGGIVAVTGFGSDGELRVEELLLNISDIIKKGGFLGCCSMSRRDYELMRNAVKDVTTEASMIPLMAFEGEMGLKKLRKGRSALVTPLSTLIFYFRAEAVFEINHAAKIVERAETFEEANSLLHAEGILTEYDFERAVAGKL</sequence>
<evidence type="ECO:0000313" key="2">
    <source>
        <dbReference type="Proteomes" id="UP000028501"/>
    </source>
</evidence>
<name>A0A075WJB0_ARCFL</name>
<dbReference type="PIRSF" id="PIRSF029122">
    <property type="entry name" value="DUF1152"/>
    <property type="match status" value="1"/>
</dbReference>
<proteinExistence type="predicted"/>
<dbReference type="EMBL" id="CP006577">
    <property type="protein sequence ID" value="AIG97653.1"/>
    <property type="molecule type" value="Genomic_DNA"/>
</dbReference>
<reference evidence="1 2" key="1">
    <citation type="submission" date="2013-07" db="EMBL/GenBank/DDBJ databases">
        <title>Genome of Archaeoglobus fulgidus.</title>
        <authorList>
            <person name="Fiebig A."/>
            <person name="Birkeland N.-K."/>
        </authorList>
    </citation>
    <scope>NUCLEOTIDE SEQUENCE [LARGE SCALE GENOMIC DNA]</scope>
    <source>
        <strain evidence="1 2">DSM 8774</strain>
    </source>
</reference>
<dbReference type="HOGENOM" id="CLU_069296_0_0_2"/>
<evidence type="ECO:0000313" key="1">
    <source>
        <dbReference type="EMBL" id="AIG97653.1"/>
    </source>
</evidence>
<dbReference type="RefSeq" id="WP_010878281.1">
    <property type="nucleotide sequence ID" value="NZ_CP006577.1"/>
</dbReference>
<organism evidence="1 2">
    <name type="scientific">Archaeoglobus fulgidus DSM 8774</name>
    <dbReference type="NCBI Taxonomy" id="1344584"/>
    <lineage>
        <taxon>Archaea</taxon>
        <taxon>Methanobacteriati</taxon>
        <taxon>Methanobacteriota</taxon>
        <taxon>Archaeoglobi</taxon>
        <taxon>Archaeoglobales</taxon>
        <taxon>Archaeoglobaceae</taxon>
        <taxon>Archaeoglobus</taxon>
    </lineage>
</organism>
<accession>A0A075WJB0</accession>
<dbReference type="InterPro" id="IPR010581">
    <property type="entry name" value="DUF1152"/>
</dbReference>
<dbReference type="Pfam" id="PF06626">
    <property type="entry name" value="DUF1152"/>
    <property type="match status" value="1"/>
</dbReference>
<dbReference type="KEGG" id="afg:AFULGI_00008580"/>
<dbReference type="GeneID" id="24794375"/>
<protein>
    <recommendedName>
        <fullName evidence="3">DUF1152 domain-containing protein</fullName>
    </recommendedName>
</protein>
<gene>
    <name evidence="1" type="ORF">AFULGI_00008580</name>
</gene>
<evidence type="ECO:0008006" key="3">
    <source>
        <dbReference type="Google" id="ProtNLM"/>
    </source>
</evidence>
<dbReference type="AlphaFoldDB" id="A0A075WJB0"/>